<sequence length="962" mass="109842">MPQLPIQSIKRSTEAGALCKDTSISLQLKRIMIIVLVYTGGQVQYGETGAKYSIPPKITFPATKSTTFDDVKSEIYGGLKYSESDYVIDIQARYDVGAPGPHFFQLIPLYEERTWQMIFDMTNGRSNWHMVELYVEVTYANTGLSQIHCTSNLATTSNPIACSTPVIASCEEIPVVSQSPLTGLNQNPNINSITTKNNTAAVSTQVDGITEEEVLVVRQSPAIPVNQSSVGTIFPDYSQDWGLSGDAPRSEVRTSIEEETYVGEETDIEENISEQDDDWSQDEDEDEDEDDVDDNANGEPRVTKSIKSFPLVGRSDKHPVSAFHDISVLRETIADESFFGRKKQFVSPIAIGRTFDSKVHLQFAINEFHISNNMEVRVTTSNRKRVNYKCVDSSCKWQLYGKELTDKRWKIQTCPYIHTCRAPADRFDHKQLTAAVIADVIRDDLKENLELTILNIRQLVRQRYQSVKPHYNKLWRGRELAIAQPFGSWEASYAILTPLLEAIKATNPGTKYLILSQPTTPQGHQAFKCTAWAFGQCIEAVPHLRPVISIDSCFLSGRYRGKLLIACGYDAENRLLPIAFAIVEKEDSDNWGWFMRWLRNEVIGVGKFMCVISDRHKAIKWVFKQPHIGWNETSRECVHRFCSQHVAKNLYKQCKDDDVIKTFKWVVKKKKPRRFAEGMESIAHISPNAITYLKKSGKYLQEDKNEPEKPEKIFQCMDGGYRWGIMTSNGSESLNNVFKKSRRLPVTATVEETFNKCLEWFVDRRRSSLDLVNSKKLWSQRIDNLLIKRGNKAGSMHVTSYGDEGGEYEVKVDRERVALRQGDRTIYVQRDFKYKVILHSNSVPMCECLKPNLTSVPCSHVLAVCKHRNLDENQFVHPYYSSTTLANTWAGRFHPYGNQNEWPPYNDPVIVPESRLIQRGRRRHNRIPMYMDQMQGRRLGHQAHRSTQDTNGPGVSSNQHQR</sequence>
<gene>
    <name evidence="7" type="ORF">EJB05_34558</name>
</gene>
<feature type="compositionally biased region" description="Polar residues" evidence="5">
    <location>
        <begin position="948"/>
        <end position="962"/>
    </location>
</feature>
<dbReference type="Proteomes" id="UP000324897">
    <property type="component" value="Chromosome 7"/>
</dbReference>
<evidence type="ECO:0000313" key="8">
    <source>
        <dbReference type="Proteomes" id="UP000324897"/>
    </source>
</evidence>
<evidence type="ECO:0000259" key="6">
    <source>
        <dbReference type="PROSITE" id="PS50966"/>
    </source>
</evidence>
<dbReference type="InterPro" id="IPR018289">
    <property type="entry name" value="MULE_transposase_dom"/>
</dbReference>
<keyword evidence="1" id="KW-0479">Metal-binding</keyword>
<organism evidence="7 8">
    <name type="scientific">Eragrostis curvula</name>
    <name type="common">weeping love grass</name>
    <dbReference type="NCBI Taxonomy" id="38414"/>
    <lineage>
        <taxon>Eukaryota</taxon>
        <taxon>Viridiplantae</taxon>
        <taxon>Streptophyta</taxon>
        <taxon>Embryophyta</taxon>
        <taxon>Tracheophyta</taxon>
        <taxon>Spermatophyta</taxon>
        <taxon>Magnoliopsida</taxon>
        <taxon>Liliopsida</taxon>
        <taxon>Poales</taxon>
        <taxon>Poaceae</taxon>
        <taxon>PACMAD clade</taxon>
        <taxon>Chloridoideae</taxon>
        <taxon>Eragrostideae</taxon>
        <taxon>Eragrostidinae</taxon>
        <taxon>Eragrostis</taxon>
    </lineage>
</organism>
<dbReference type="Pfam" id="PF10551">
    <property type="entry name" value="MULE"/>
    <property type="match status" value="1"/>
</dbReference>
<feature type="domain" description="SWIM-type" evidence="6">
    <location>
        <begin position="834"/>
        <end position="869"/>
    </location>
</feature>
<dbReference type="Gramene" id="TVU18456">
    <property type="protein sequence ID" value="TVU18456"/>
    <property type="gene ID" value="EJB05_34558"/>
</dbReference>
<feature type="region of interest" description="Disordered" evidence="5">
    <location>
        <begin position="240"/>
        <end position="305"/>
    </location>
</feature>
<feature type="non-terminal residue" evidence="7">
    <location>
        <position position="1"/>
    </location>
</feature>
<keyword evidence="2 4" id="KW-0863">Zinc-finger</keyword>
<dbReference type="PANTHER" id="PTHR31973">
    <property type="entry name" value="POLYPROTEIN, PUTATIVE-RELATED"/>
    <property type="match status" value="1"/>
</dbReference>
<evidence type="ECO:0000256" key="4">
    <source>
        <dbReference type="PROSITE-ProRule" id="PRU00325"/>
    </source>
</evidence>
<dbReference type="InterPro" id="IPR006564">
    <property type="entry name" value="Znf_PMZ"/>
</dbReference>
<evidence type="ECO:0000256" key="3">
    <source>
        <dbReference type="ARBA" id="ARBA00022833"/>
    </source>
</evidence>
<protein>
    <recommendedName>
        <fullName evidence="6">SWIM-type domain-containing protein</fullName>
    </recommendedName>
</protein>
<dbReference type="OrthoDB" id="660475at2759"/>
<dbReference type="GO" id="GO:0008270">
    <property type="term" value="F:zinc ion binding"/>
    <property type="evidence" value="ECO:0007669"/>
    <property type="project" value="UniProtKB-KW"/>
</dbReference>
<name>A0A5J9U4D4_9POAL</name>
<feature type="compositionally biased region" description="Acidic residues" evidence="5">
    <location>
        <begin position="257"/>
        <end position="296"/>
    </location>
</feature>
<dbReference type="PROSITE" id="PS50966">
    <property type="entry name" value="ZF_SWIM"/>
    <property type="match status" value="1"/>
</dbReference>
<reference evidence="7 8" key="1">
    <citation type="journal article" date="2019" name="Sci. Rep.">
        <title>A high-quality genome of Eragrostis curvula grass provides insights into Poaceae evolution and supports new strategies to enhance forage quality.</title>
        <authorList>
            <person name="Carballo J."/>
            <person name="Santos B.A.C.M."/>
            <person name="Zappacosta D."/>
            <person name="Garbus I."/>
            <person name="Selva J.P."/>
            <person name="Gallo C.A."/>
            <person name="Diaz A."/>
            <person name="Albertini E."/>
            <person name="Caccamo M."/>
            <person name="Echenique V."/>
        </authorList>
    </citation>
    <scope>NUCLEOTIDE SEQUENCE [LARGE SCALE GENOMIC DNA]</scope>
    <source>
        <strain evidence="8">cv. Victoria</strain>
        <tissue evidence="7">Leaf</tissue>
    </source>
</reference>
<evidence type="ECO:0000313" key="7">
    <source>
        <dbReference type="EMBL" id="TVU18456.1"/>
    </source>
</evidence>
<keyword evidence="3" id="KW-0862">Zinc</keyword>
<dbReference type="InterPro" id="IPR007527">
    <property type="entry name" value="Znf_SWIM"/>
</dbReference>
<proteinExistence type="predicted"/>
<evidence type="ECO:0000256" key="1">
    <source>
        <dbReference type="ARBA" id="ARBA00022723"/>
    </source>
</evidence>
<dbReference type="SMART" id="SM00575">
    <property type="entry name" value="ZnF_PMZ"/>
    <property type="match status" value="1"/>
</dbReference>
<dbReference type="PANTHER" id="PTHR31973:SF184">
    <property type="entry name" value="OS02G0685500 PROTEIN"/>
    <property type="match status" value="1"/>
</dbReference>
<evidence type="ECO:0000256" key="5">
    <source>
        <dbReference type="SAM" id="MobiDB-lite"/>
    </source>
</evidence>
<accession>A0A5J9U4D4</accession>
<evidence type="ECO:0000256" key="2">
    <source>
        <dbReference type="ARBA" id="ARBA00022771"/>
    </source>
</evidence>
<dbReference type="AlphaFoldDB" id="A0A5J9U4D4"/>
<dbReference type="EMBL" id="RWGY01000029">
    <property type="protein sequence ID" value="TVU18456.1"/>
    <property type="molecule type" value="Genomic_DNA"/>
</dbReference>
<comment type="caution">
    <text evidence="7">The sequence shown here is derived from an EMBL/GenBank/DDBJ whole genome shotgun (WGS) entry which is preliminary data.</text>
</comment>
<keyword evidence="8" id="KW-1185">Reference proteome</keyword>
<feature type="region of interest" description="Disordered" evidence="5">
    <location>
        <begin position="936"/>
        <end position="962"/>
    </location>
</feature>